<dbReference type="PANTHER" id="PTHR11138">
    <property type="entry name" value="METHIONYL-TRNA FORMYLTRANSFERASE"/>
    <property type="match status" value="1"/>
</dbReference>
<dbReference type="HAMAP" id="MF_00182">
    <property type="entry name" value="Formyl_trans"/>
    <property type="match status" value="1"/>
</dbReference>
<dbReference type="InterPro" id="IPR041711">
    <property type="entry name" value="Met-tRNA-FMT_N"/>
</dbReference>
<evidence type="ECO:0000256" key="3">
    <source>
        <dbReference type="ARBA" id="ARBA00022679"/>
    </source>
</evidence>
<dbReference type="AlphaFoldDB" id="A0A381PYV7"/>
<protein>
    <recommendedName>
        <fullName evidence="2">methionyl-tRNA formyltransferase</fullName>
        <ecNumber evidence="2">2.1.2.9</ecNumber>
    </recommendedName>
</protein>
<evidence type="ECO:0000256" key="1">
    <source>
        <dbReference type="ARBA" id="ARBA00010699"/>
    </source>
</evidence>
<dbReference type="InterPro" id="IPR005793">
    <property type="entry name" value="Formyl_trans_C"/>
</dbReference>
<accession>A0A381PYV7</accession>
<dbReference type="InterPro" id="IPR036477">
    <property type="entry name" value="Formyl_transf_N_sf"/>
</dbReference>
<dbReference type="InterPro" id="IPR002376">
    <property type="entry name" value="Formyl_transf_N"/>
</dbReference>
<dbReference type="SUPFAM" id="SSF50486">
    <property type="entry name" value="FMT C-terminal domain-like"/>
    <property type="match status" value="1"/>
</dbReference>
<dbReference type="Gene3D" id="3.40.50.12230">
    <property type="match status" value="1"/>
</dbReference>
<evidence type="ECO:0000259" key="6">
    <source>
        <dbReference type="Pfam" id="PF02911"/>
    </source>
</evidence>
<dbReference type="InterPro" id="IPR044135">
    <property type="entry name" value="Met-tRNA-FMT_C"/>
</dbReference>
<dbReference type="EC" id="2.1.2.9" evidence="2"/>
<feature type="domain" description="Formyl transferase C-terminal" evidence="6">
    <location>
        <begin position="198"/>
        <end position="298"/>
    </location>
</feature>
<dbReference type="GO" id="GO:0005829">
    <property type="term" value="C:cytosol"/>
    <property type="evidence" value="ECO:0007669"/>
    <property type="project" value="TreeGrafter"/>
</dbReference>
<name>A0A381PYV7_9ZZZZ</name>
<proteinExistence type="inferred from homology"/>
<evidence type="ECO:0000259" key="5">
    <source>
        <dbReference type="Pfam" id="PF00551"/>
    </source>
</evidence>
<keyword evidence="4" id="KW-0648">Protein biosynthesis</keyword>
<dbReference type="SUPFAM" id="SSF53328">
    <property type="entry name" value="Formyltransferase"/>
    <property type="match status" value="1"/>
</dbReference>
<dbReference type="Pfam" id="PF00551">
    <property type="entry name" value="Formyl_trans_N"/>
    <property type="match status" value="1"/>
</dbReference>
<organism evidence="7">
    <name type="scientific">marine metagenome</name>
    <dbReference type="NCBI Taxonomy" id="408172"/>
    <lineage>
        <taxon>unclassified sequences</taxon>
        <taxon>metagenomes</taxon>
        <taxon>ecological metagenomes</taxon>
    </lineage>
</organism>
<keyword evidence="3" id="KW-0808">Transferase</keyword>
<reference evidence="7" key="1">
    <citation type="submission" date="2018-05" db="EMBL/GenBank/DDBJ databases">
        <authorList>
            <person name="Lanie J.A."/>
            <person name="Ng W.-L."/>
            <person name="Kazmierczak K.M."/>
            <person name="Andrzejewski T.M."/>
            <person name="Davidsen T.M."/>
            <person name="Wayne K.J."/>
            <person name="Tettelin H."/>
            <person name="Glass J.I."/>
            <person name="Rusch D."/>
            <person name="Podicherti R."/>
            <person name="Tsui H.-C.T."/>
            <person name="Winkler M.E."/>
        </authorList>
    </citation>
    <scope>NUCLEOTIDE SEQUENCE</scope>
</reference>
<dbReference type="PANTHER" id="PTHR11138:SF5">
    <property type="entry name" value="METHIONYL-TRNA FORMYLTRANSFERASE, MITOCHONDRIAL"/>
    <property type="match status" value="1"/>
</dbReference>
<dbReference type="NCBIfam" id="TIGR00460">
    <property type="entry name" value="fmt"/>
    <property type="match status" value="1"/>
</dbReference>
<comment type="similarity">
    <text evidence="1">Belongs to the Fmt family.</text>
</comment>
<evidence type="ECO:0000256" key="2">
    <source>
        <dbReference type="ARBA" id="ARBA00012261"/>
    </source>
</evidence>
<dbReference type="CDD" id="cd08646">
    <property type="entry name" value="FMT_core_Met-tRNA-FMT_N"/>
    <property type="match status" value="1"/>
</dbReference>
<dbReference type="CDD" id="cd08704">
    <property type="entry name" value="Met_tRNA_FMT_C"/>
    <property type="match status" value="1"/>
</dbReference>
<dbReference type="Pfam" id="PF02911">
    <property type="entry name" value="Formyl_trans_C"/>
    <property type="match status" value="1"/>
</dbReference>
<evidence type="ECO:0000256" key="4">
    <source>
        <dbReference type="ARBA" id="ARBA00022917"/>
    </source>
</evidence>
<dbReference type="GO" id="GO:0004479">
    <property type="term" value="F:methionyl-tRNA formyltransferase activity"/>
    <property type="evidence" value="ECO:0007669"/>
    <property type="project" value="UniProtKB-EC"/>
</dbReference>
<dbReference type="InterPro" id="IPR011034">
    <property type="entry name" value="Formyl_transferase-like_C_sf"/>
</dbReference>
<dbReference type="EMBL" id="UINC01001114">
    <property type="protein sequence ID" value="SUZ71189.1"/>
    <property type="molecule type" value="Genomic_DNA"/>
</dbReference>
<dbReference type="InterPro" id="IPR005794">
    <property type="entry name" value="Fmt"/>
</dbReference>
<feature type="domain" description="Formyl transferase N-terminal" evidence="5">
    <location>
        <begin position="2"/>
        <end position="173"/>
    </location>
</feature>
<gene>
    <name evidence="7" type="ORF">METZ01_LOCUS24043</name>
</gene>
<sequence length="307" mass="35079">MGTPDFAVKSLDYLLKKNIKINCVITSPDKKSGRGLKLNQSEVKKYSELNKIKILEPDNLLDIDFIQKIKNLNPVLIVVVAYKKLPKILYEIPKFGAINLHASLLPDYRGAAPINWCLMNNEKFTGVTTIKINERIDCGEILMQEKVLIDKDDDFETLKNKLAIIGSKILYRTIDLMFKNKIESKQQIISKNDKKAPKLNSENTRINWNNSIDSIIGNIRGLSPKPGAWTILYNDNQKIRMKILKARAENYSKNKSNNILSIRNRKIFISTLKGEIECEIIQLENKKAMTAKDVLNGFKFSSNCYVN</sequence>
<evidence type="ECO:0000313" key="7">
    <source>
        <dbReference type="EMBL" id="SUZ71189.1"/>
    </source>
</evidence>